<feature type="chain" id="PRO_5034946568" description="Carboxylic ester hydrolase" evidence="3">
    <location>
        <begin position="18"/>
        <end position="531"/>
    </location>
</feature>
<keyword evidence="2 3" id="KW-0378">Hydrolase</keyword>
<dbReference type="Gene3D" id="3.40.50.1820">
    <property type="entry name" value="alpha/beta hydrolase"/>
    <property type="match status" value="2"/>
</dbReference>
<dbReference type="OrthoDB" id="408631at2759"/>
<accession>A0A8H7W553</accession>
<dbReference type="Pfam" id="PF00135">
    <property type="entry name" value="COesterase"/>
    <property type="match status" value="1"/>
</dbReference>
<protein>
    <recommendedName>
        <fullName evidence="3">Carboxylic ester hydrolase</fullName>
        <ecNumber evidence="3">3.1.1.-</ecNumber>
    </recommendedName>
</protein>
<dbReference type="InterPro" id="IPR029058">
    <property type="entry name" value="AB_hydrolase_fold"/>
</dbReference>
<dbReference type="PROSITE" id="PS00122">
    <property type="entry name" value="CARBOXYLESTERASE_B_1"/>
    <property type="match status" value="1"/>
</dbReference>
<keyword evidence="6" id="KW-1185">Reference proteome</keyword>
<dbReference type="InterPro" id="IPR002018">
    <property type="entry name" value="CarbesteraseB"/>
</dbReference>
<evidence type="ECO:0000259" key="4">
    <source>
        <dbReference type="Pfam" id="PF00135"/>
    </source>
</evidence>
<comment type="caution">
    <text evidence="5">The sequence shown here is derived from an EMBL/GenBank/DDBJ whole genome shotgun (WGS) entry which is preliminary data.</text>
</comment>
<comment type="similarity">
    <text evidence="1 3">Belongs to the type-B carboxylesterase/lipase family.</text>
</comment>
<evidence type="ECO:0000313" key="6">
    <source>
        <dbReference type="Proteomes" id="UP000664132"/>
    </source>
</evidence>
<gene>
    <name evidence="5" type="ORF">IFR04_009347</name>
</gene>
<sequence length="531" mass="56430">MHRITFIAAFYFPLAWAAPFSNESCTTEDDFTVGQTIETSSGPVTGHASTKFPDVSVYLGIPFGQAPVGSLRFAAPVKFVGSSPINGSTFGNICPQLPNAGSSGPTPEAIAFSNVTAVGLELFGTIGGARTTSEDCLSLNIWTKPQYGEEKKAVMIYIYGGGFSSGSSATSVYDGSTLAEEKDVIIVTFNYRTSIIGFPGNPDGQNNVAFLDQRLAIEWVRDNIANFGGDPERIILFGQSAGGASTDYLTYAYASDPIIKGIIAQSGTVFAFGLPYPADTIAANWYTVTETVGCGNATTDATEIMECMRAADIDAIMAAVPTTGLFAFLSAFGPSVDNTIVFANYTNETPASIPILVGSNDYEVGMFRTQFALGGVAFADSDWDEMDLALFTCPTGQRANASILANDPTWRYRFHALFPNINISSEGGAYHGAELTLLFGTESQLEPSTAEEDAFAEYLKGAWVAFAKDPVAGLSTYEGGWPTYDPAAETLVRLGFENQVGTNLAFPELYDAGCAEASLTALLCRLFGQLC</sequence>
<reference evidence="5" key="1">
    <citation type="submission" date="2021-02" db="EMBL/GenBank/DDBJ databases">
        <title>Genome sequence Cadophora malorum strain M34.</title>
        <authorList>
            <person name="Stefanovic E."/>
            <person name="Vu D."/>
            <person name="Scully C."/>
            <person name="Dijksterhuis J."/>
            <person name="Roader J."/>
            <person name="Houbraken J."/>
        </authorList>
    </citation>
    <scope>NUCLEOTIDE SEQUENCE</scope>
    <source>
        <strain evidence="5">M34</strain>
    </source>
</reference>
<dbReference type="InterPro" id="IPR019826">
    <property type="entry name" value="Carboxylesterase_B_AS"/>
</dbReference>
<dbReference type="EMBL" id="JAFJYH010000152">
    <property type="protein sequence ID" value="KAG4417535.1"/>
    <property type="molecule type" value="Genomic_DNA"/>
</dbReference>
<dbReference type="PANTHER" id="PTHR43918">
    <property type="entry name" value="ACETYLCHOLINESTERASE"/>
    <property type="match status" value="1"/>
</dbReference>
<evidence type="ECO:0000313" key="5">
    <source>
        <dbReference type="EMBL" id="KAG4417535.1"/>
    </source>
</evidence>
<keyword evidence="3" id="KW-0732">Signal</keyword>
<dbReference type="AlphaFoldDB" id="A0A8H7W553"/>
<dbReference type="PANTHER" id="PTHR43918:SF4">
    <property type="entry name" value="CARBOXYLIC ESTER HYDROLASE"/>
    <property type="match status" value="1"/>
</dbReference>
<name>A0A8H7W553_9HELO</name>
<feature type="signal peptide" evidence="3">
    <location>
        <begin position="1"/>
        <end position="17"/>
    </location>
</feature>
<dbReference type="SUPFAM" id="SSF53474">
    <property type="entry name" value="alpha/beta-Hydrolases"/>
    <property type="match status" value="1"/>
</dbReference>
<dbReference type="EC" id="3.1.1.-" evidence="3"/>
<evidence type="ECO:0000256" key="1">
    <source>
        <dbReference type="ARBA" id="ARBA00005964"/>
    </source>
</evidence>
<dbReference type="GO" id="GO:0052689">
    <property type="term" value="F:carboxylic ester hydrolase activity"/>
    <property type="evidence" value="ECO:0007669"/>
    <property type="project" value="TreeGrafter"/>
</dbReference>
<dbReference type="Proteomes" id="UP000664132">
    <property type="component" value="Unassembled WGS sequence"/>
</dbReference>
<evidence type="ECO:0000256" key="3">
    <source>
        <dbReference type="RuleBase" id="RU361235"/>
    </source>
</evidence>
<evidence type="ECO:0000256" key="2">
    <source>
        <dbReference type="ARBA" id="ARBA00022801"/>
    </source>
</evidence>
<organism evidence="5 6">
    <name type="scientific">Cadophora malorum</name>
    <dbReference type="NCBI Taxonomy" id="108018"/>
    <lineage>
        <taxon>Eukaryota</taxon>
        <taxon>Fungi</taxon>
        <taxon>Dikarya</taxon>
        <taxon>Ascomycota</taxon>
        <taxon>Pezizomycotina</taxon>
        <taxon>Leotiomycetes</taxon>
        <taxon>Helotiales</taxon>
        <taxon>Ploettnerulaceae</taxon>
        <taxon>Cadophora</taxon>
    </lineage>
</organism>
<proteinExistence type="inferred from homology"/>
<feature type="domain" description="Carboxylesterase type B" evidence="4">
    <location>
        <begin position="36"/>
        <end position="370"/>
    </location>
</feature>
<dbReference type="InterPro" id="IPR050654">
    <property type="entry name" value="AChE-related_enzymes"/>
</dbReference>